<comment type="caution">
    <text evidence="1">The sequence shown here is derived from an EMBL/GenBank/DDBJ whole genome shotgun (WGS) entry which is preliminary data.</text>
</comment>
<proteinExistence type="predicted"/>
<dbReference type="Proteomes" id="UP000612899">
    <property type="component" value="Unassembled WGS sequence"/>
</dbReference>
<dbReference type="EMBL" id="BONY01000004">
    <property type="protein sequence ID" value="GIH02862.1"/>
    <property type="molecule type" value="Genomic_DNA"/>
</dbReference>
<dbReference type="AlphaFoldDB" id="A0A8J3VDZ7"/>
<accession>A0A8J3VDZ7</accession>
<sequence length="109" mass="12035">MRVAAAIAEHSAATVRPETEALQADAYQALAAAILESLPKKPSGRPAALQRAQRFVALGLRSDNWWCALLVVAYFEPDIVATLHEAVIQLITVQRDDRVGTQFDFEHHE</sequence>
<organism evidence="1 2">
    <name type="scientific">Rhizocola hellebori</name>
    <dbReference type="NCBI Taxonomy" id="1392758"/>
    <lineage>
        <taxon>Bacteria</taxon>
        <taxon>Bacillati</taxon>
        <taxon>Actinomycetota</taxon>
        <taxon>Actinomycetes</taxon>
        <taxon>Micromonosporales</taxon>
        <taxon>Micromonosporaceae</taxon>
        <taxon>Rhizocola</taxon>
    </lineage>
</organism>
<name>A0A8J3VDZ7_9ACTN</name>
<keyword evidence="2" id="KW-1185">Reference proteome</keyword>
<reference evidence="1" key="1">
    <citation type="submission" date="2021-01" db="EMBL/GenBank/DDBJ databases">
        <title>Whole genome shotgun sequence of Rhizocola hellebori NBRC 109834.</title>
        <authorList>
            <person name="Komaki H."/>
            <person name="Tamura T."/>
        </authorList>
    </citation>
    <scope>NUCLEOTIDE SEQUENCE</scope>
    <source>
        <strain evidence="1">NBRC 109834</strain>
    </source>
</reference>
<dbReference type="RefSeq" id="WP_203906787.1">
    <property type="nucleotide sequence ID" value="NZ_BONY01000004.1"/>
</dbReference>
<protein>
    <submittedName>
        <fullName evidence="1">Uncharacterized protein</fullName>
    </submittedName>
</protein>
<evidence type="ECO:0000313" key="1">
    <source>
        <dbReference type="EMBL" id="GIH02862.1"/>
    </source>
</evidence>
<evidence type="ECO:0000313" key="2">
    <source>
        <dbReference type="Proteomes" id="UP000612899"/>
    </source>
</evidence>
<gene>
    <name evidence="1" type="ORF">Rhe02_09290</name>
</gene>